<evidence type="ECO:0000313" key="2">
    <source>
        <dbReference type="EMBL" id="MBI0320677.1"/>
    </source>
</evidence>
<evidence type="ECO:0000256" key="1">
    <source>
        <dbReference type="SAM" id="Phobius"/>
    </source>
</evidence>
<sequence length="50" mass="5487">MSRPATDTAPAAATETLRPRALLPWRMLAMVYDALPVLALWMLAGTLFTL</sequence>
<keyword evidence="1" id="KW-1133">Transmembrane helix</keyword>
<keyword evidence="3" id="KW-1185">Reference proteome</keyword>
<reference evidence="2 3" key="1">
    <citation type="submission" date="2020-12" db="EMBL/GenBank/DDBJ databases">
        <authorList>
            <person name="Kusuma A.B."/>
            <person name="Nouioui I."/>
            <person name="Goodfellow M."/>
        </authorList>
    </citation>
    <scope>NUCLEOTIDE SEQUENCE [LARGE SCALE GENOMIC DNA]</scope>
    <source>
        <strain evidence="2 3">DSM 41764</strain>
    </source>
</reference>
<name>A0ABS0RVN6_9ACTN</name>
<dbReference type="Proteomes" id="UP000638849">
    <property type="component" value="Unassembled WGS sequence"/>
</dbReference>
<feature type="transmembrane region" description="Helical" evidence="1">
    <location>
        <begin position="27"/>
        <end position="48"/>
    </location>
</feature>
<accession>A0ABS0RVN6</accession>
<keyword evidence="1" id="KW-0472">Membrane</keyword>
<evidence type="ECO:0008006" key="4">
    <source>
        <dbReference type="Google" id="ProtNLM"/>
    </source>
</evidence>
<gene>
    <name evidence="2" type="ORF">JBF12_48580</name>
</gene>
<proteinExistence type="predicted"/>
<organism evidence="2 3">
    <name type="scientific">Streptomyces javensis</name>
    <dbReference type="NCBI Taxonomy" id="114698"/>
    <lineage>
        <taxon>Bacteria</taxon>
        <taxon>Bacillati</taxon>
        <taxon>Actinomycetota</taxon>
        <taxon>Actinomycetes</taxon>
        <taxon>Kitasatosporales</taxon>
        <taxon>Streptomycetaceae</taxon>
        <taxon>Streptomyces</taxon>
        <taxon>Streptomyces violaceusniger group</taxon>
    </lineage>
</organism>
<protein>
    <recommendedName>
        <fullName evidence="4">RDD family protein</fullName>
    </recommendedName>
</protein>
<comment type="caution">
    <text evidence="2">The sequence shown here is derived from an EMBL/GenBank/DDBJ whole genome shotgun (WGS) entry which is preliminary data.</text>
</comment>
<feature type="non-terminal residue" evidence="2">
    <location>
        <position position="50"/>
    </location>
</feature>
<evidence type="ECO:0000313" key="3">
    <source>
        <dbReference type="Proteomes" id="UP000638849"/>
    </source>
</evidence>
<dbReference type="EMBL" id="JAEEAQ010001760">
    <property type="protein sequence ID" value="MBI0320677.1"/>
    <property type="molecule type" value="Genomic_DNA"/>
</dbReference>
<keyword evidence="1" id="KW-0812">Transmembrane</keyword>